<proteinExistence type="predicted"/>
<dbReference type="GO" id="GO:0009897">
    <property type="term" value="C:external side of plasma membrane"/>
    <property type="evidence" value="ECO:0007669"/>
    <property type="project" value="TreeGrafter"/>
</dbReference>
<dbReference type="InterPro" id="IPR042842">
    <property type="entry name" value="CD226"/>
</dbReference>
<gene>
    <name evidence="2" type="ORF">GDO86_011156</name>
</gene>
<dbReference type="AlphaFoldDB" id="A0A8T2JF95"/>
<keyword evidence="3" id="KW-1185">Reference proteome</keyword>
<dbReference type="GO" id="GO:0050839">
    <property type="term" value="F:cell adhesion molecule binding"/>
    <property type="evidence" value="ECO:0007669"/>
    <property type="project" value="TreeGrafter"/>
</dbReference>
<organism evidence="2 3">
    <name type="scientific">Hymenochirus boettgeri</name>
    <name type="common">Congo dwarf clawed frog</name>
    <dbReference type="NCBI Taxonomy" id="247094"/>
    <lineage>
        <taxon>Eukaryota</taxon>
        <taxon>Metazoa</taxon>
        <taxon>Chordata</taxon>
        <taxon>Craniata</taxon>
        <taxon>Vertebrata</taxon>
        <taxon>Euteleostomi</taxon>
        <taxon>Amphibia</taxon>
        <taxon>Batrachia</taxon>
        <taxon>Anura</taxon>
        <taxon>Pipoidea</taxon>
        <taxon>Pipidae</taxon>
        <taxon>Pipinae</taxon>
        <taxon>Hymenochirus</taxon>
    </lineage>
</organism>
<dbReference type="OrthoDB" id="9937217at2759"/>
<feature type="non-terminal residue" evidence="2">
    <location>
        <position position="1"/>
    </location>
</feature>
<dbReference type="InterPro" id="IPR007110">
    <property type="entry name" value="Ig-like_dom"/>
</dbReference>
<evidence type="ECO:0000259" key="1">
    <source>
        <dbReference type="PROSITE" id="PS50835"/>
    </source>
</evidence>
<dbReference type="InterPro" id="IPR036179">
    <property type="entry name" value="Ig-like_dom_sf"/>
</dbReference>
<dbReference type="SUPFAM" id="SSF48726">
    <property type="entry name" value="Immunoglobulin"/>
    <property type="match status" value="2"/>
</dbReference>
<evidence type="ECO:0000313" key="3">
    <source>
        <dbReference type="Proteomes" id="UP000812440"/>
    </source>
</evidence>
<dbReference type="EMBL" id="JAACNH010000005">
    <property type="protein sequence ID" value="KAG8442248.1"/>
    <property type="molecule type" value="Genomic_DNA"/>
</dbReference>
<sequence length="226" mass="25234">IATDRMVDTILELKRNLTLDCLYPEDGIMLQFSWVKVKEYYEDRLCAVNPHFGKDIAEKYKGRVVFVNGSSSSRDASITLAETSEEDVGVYNCYLSIFQKGTFKKVIAVQSGELRKIAASTQLEFRINQKIILNFQSVLGGSVKQVVLEKYTPGRMDTIALCNEDGLPKCGFNYISCTFLVCSDPSNISLLIKNLTSKEEGLYVCHFTTKNGTDAVATSVHIRKGK</sequence>
<comment type="caution">
    <text evidence="2">The sequence shown here is derived from an EMBL/GenBank/DDBJ whole genome shotgun (WGS) entry which is preliminary data.</text>
</comment>
<dbReference type="Proteomes" id="UP000812440">
    <property type="component" value="Chromosome 6"/>
</dbReference>
<reference evidence="2" key="1">
    <citation type="thesis" date="2020" institute="ProQuest LLC" country="789 East Eisenhower Parkway, Ann Arbor, MI, USA">
        <title>Comparative Genomics and Chromosome Evolution.</title>
        <authorList>
            <person name="Mudd A.B."/>
        </authorList>
    </citation>
    <scope>NUCLEOTIDE SEQUENCE</scope>
    <source>
        <strain evidence="2">Female2</strain>
        <tissue evidence="2">Blood</tissue>
    </source>
</reference>
<dbReference type="Gene3D" id="2.60.40.10">
    <property type="entry name" value="Immunoglobulins"/>
    <property type="match status" value="2"/>
</dbReference>
<feature type="domain" description="Ig-like" evidence="1">
    <location>
        <begin position="1"/>
        <end position="93"/>
    </location>
</feature>
<dbReference type="Pfam" id="PF07686">
    <property type="entry name" value="V-set"/>
    <property type="match status" value="1"/>
</dbReference>
<dbReference type="InterPro" id="IPR013106">
    <property type="entry name" value="Ig_V-set"/>
</dbReference>
<dbReference type="PROSITE" id="PS50835">
    <property type="entry name" value="IG_LIKE"/>
    <property type="match status" value="1"/>
</dbReference>
<dbReference type="GO" id="GO:0002891">
    <property type="term" value="P:positive regulation of immunoglobulin mediated immune response"/>
    <property type="evidence" value="ECO:0007669"/>
    <property type="project" value="TreeGrafter"/>
</dbReference>
<name>A0A8T2JF95_9PIPI</name>
<dbReference type="GO" id="GO:0002729">
    <property type="term" value="P:positive regulation of natural killer cell cytokine production"/>
    <property type="evidence" value="ECO:0007669"/>
    <property type="project" value="InterPro"/>
</dbReference>
<accession>A0A8T2JF95</accession>
<dbReference type="InterPro" id="IPR013783">
    <property type="entry name" value="Ig-like_fold"/>
</dbReference>
<protein>
    <recommendedName>
        <fullName evidence="1">Ig-like domain-containing protein</fullName>
    </recommendedName>
</protein>
<evidence type="ECO:0000313" key="2">
    <source>
        <dbReference type="EMBL" id="KAG8442248.1"/>
    </source>
</evidence>
<dbReference type="PANTHER" id="PTHR47011">
    <property type="entry name" value="CD226 ANTIGEN"/>
    <property type="match status" value="1"/>
</dbReference>
<dbReference type="PANTHER" id="PTHR47011:SF1">
    <property type="entry name" value="CD226 ANTIGEN"/>
    <property type="match status" value="1"/>
</dbReference>